<dbReference type="AlphaFoldDB" id="B2VWT5"/>
<dbReference type="EMBL" id="DS231615">
    <property type="protein sequence ID" value="EDU41085.1"/>
    <property type="molecule type" value="Genomic_DNA"/>
</dbReference>
<gene>
    <name evidence="1" type="ORF">PTRG_01647</name>
</gene>
<dbReference type="Proteomes" id="UP000001471">
    <property type="component" value="Unassembled WGS sequence"/>
</dbReference>
<dbReference type="HOGENOM" id="CLU_2159695_0_0_1"/>
<protein>
    <submittedName>
        <fullName evidence="1">Uncharacterized protein</fullName>
    </submittedName>
</protein>
<proteinExistence type="predicted"/>
<evidence type="ECO:0000313" key="1">
    <source>
        <dbReference type="EMBL" id="EDU41085.1"/>
    </source>
</evidence>
<reference evidence="2" key="1">
    <citation type="journal article" date="2013" name="G3 (Bethesda)">
        <title>Comparative genomics of a plant-pathogenic fungus, Pyrenophora tritici-repentis, reveals transduplication and the impact of repeat elements on pathogenicity and population divergence.</title>
        <authorList>
            <person name="Manning V.A."/>
            <person name="Pandelova I."/>
            <person name="Dhillon B."/>
            <person name="Wilhelm L.J."/>
            <person name="Goodwin S.B."/>
            <person name="Berlin A.M."/>
            <person name="Figueroa M."/>
            <person name="Freitag M."/>
            <person name="Hane J.K."/>
            <person name="Henrissat B."/>
            <person name="Holman W.H."/>
            <person name="Kodira C.D."/>
            <person name="Martin J."/>
            <person name="Oliver R.P."/>
            <person name="Robbertse B."/>
            <person name="Schackwitz W."/>
            <person name="Schwartz D.C."/>
            <person name="Spatafora J.W."/>
            <person name="Turgeon B.G."/>
            <person name="Yandava C."/>
            <person name="Young S."/>
            <person name="Zhou S."/>
            <person name="Zeng Q."/>
            <person name="Grigoriev I.V."/>
            <person name="Ma L.-J."/>
            <person name="Ciuffetti L.M."/>
        </authorList>
    </citation>
    <scope>NUCLEOTIDE SEQUENCE [LARGE SCALE GENOMIC DNA]</scope>
    <source>
        <strain evidence="2">Pt-1C-BFP</strain>
    </source>
</reference>
<dbReference type="InParanoid" id="B2VWT5"/>
<evidence type="ECO:0000313" key="2">
    <source>
        <dbReference type="Proteomes" id="UP000001471"/>
    </source>
</evidence>
<organism evidence="1 2">
    <name type="scientific">Pyrenophora tritici-repentis (strain Pt-1C-BFP)</name>
    <name type="common">Wheat tan spot fungus</name>
    <name type="synonym">Drechslera tritici-repentis</name>
    <dbReference type="NCBI Taxonomy" id="426418"/>
    <lineage>
        <taxon>Eukaryota</taxon>
        <taxon>Fungi</taxon>
        <taxon>Dikarya</taxon>
        <taxon>Ascomycota</taxon>
        <taxon>Pezizomycotina</taxon>
        <taxon>Dothideomycetes</taxon>
        <taxon>Pleosporomycetidae</taxon>
        <taxon>Pleosporales</taxon>
        <taxon>Pleosporineae</taxon>
        <taxon>Pleosporaceae</taxon>
        <taxon>Pyrenophora</taxon>
    </lineage>
</organism>
<name>B2VWT5_PYRTR</name>
<sequence>MPAVLFVLAIVPEVARHTFHYMTTGRMLQSDRKLFQLRLGALPERSLILRILEEFYDDGVDVERQALECPAEDVNIVRCSGVTYNGLILEAKRSRSRCMQKFAGHLKLQRI</sequence>
<accession>B2VWT5</accession>